<dbReference type="FunFam" id="3.40.50.300:FF:000070">
    <property type="entry name" value="Putative ABC transporter ATP-binding component"/>
    <property type="match status" value="1"/>
</dbReference>
<evidence type="ECO:0000313" key="7">
    <source>
        <dbReference type="EMBL" id="RTQ46039.1"/>
    </source>
</evidence>
<dbReference type="GO" id="GO:0005524">
    <property type="term" value="F:ATP binding"/>
    <property type="evidence" value="ECO:0007669"/>
    <property type="project" value="UniProtKB-KW"/>
</dbReference>
<dbReference type="PANTHER" id="PTHR42855">
    <property type="entry name" value="ABC TRANSPORTER ATP-BINDING SUBUNIT"/>
    <property type="match status" value="1"/>
</dbReference>
<dbReference type="PANTHER" id="PTHR42855:SF2">
    <property type="entry name" value="DRUG RESISTANCE ABC TRANSPORTER,ATP-BINDING PROTEIN"/>
    <property type="match status" value="1"/>
</dbReference>
<feature type="domain" description="ABC transporter" evidence="6">
    <location>
        <begin position="2"/>
        <end position="252"/>
    </location>
</feature>
<feature type="domain" description="ABC transporter" evidence="6">
    <location>
        <begin position="320"/>
        <end position="534"/>
    </location>
</feature>
<keyword evidence="3 7" id="KW-0067">ATP-binding</keyword>
<dbReference type="Pfam" id="PF12848">
    <property type="entry name" value="ABC_tran_Xtn"/>
    <property type="match status" value="1"/>
</dbReference>
<organism evidence="7 8">
    <name type="scientific">Hymenobacter gummosus</name>
    <dbReference type="NCBI Taxonomy" id="1776032"/>
    <lineage>
        <taxon>Bacteria</taxon>
        <taxon>Pseudomonadati</taxon>
        <taxon>Bacteroidota</taxon>
        <taxon>Cytophagia</taxon>
        <taxon>Cytophagales</taxon>
        <taxon>Hymenobacteraceae</taxon>
        <taxon>Hymenobacter</taxon>
    </lineage>
</organism>
<evidence type="ECO:0000256" key="5">
    <source>
        <dbReference type="ARBA" id="ARBA00074044"/>
    </source>
</evidence>
<evidence type="ECO:0000313" key="8">
    <source>
        <dbReference type="Proteomes" id="UP000282184"/>
    </source>
</evidence>
<dbReference type="FunFam" id="3.40.50.300:FF:000011">
    <property type="entry name" value="Putative ABC transporter ATP-binding component"/>
    <property type="match status" value="1"/>
</dbReference>
<name>A0A431TWL9_9BACT</name>
<keyword evidence="8" id="KW-1185">Reference proteome</keyword>
<keyword evidence="2" id="KW-0547">Nucleotide-binding</keyword>
<gene>
    <name evidence="7" type="ORF">EJV47_23075</name>
</gene>
<dbReference type="InterPro" id="IPR027417">
    <property type="entry name" value="P-loop_NTPase"/>
</dbReference>
<keyword evidence="1" id="KW-0677">Repeat</keyword>
<dbReference type="AlphaFoldDB" id="A0A431TWL9"/>
<dbReference type="Pfam" id="PF00005">
    <property type="entry name" value="ABC_tran"/>
    <property type="match status" value="2"/>
</dbReference>
<accession>A0A431TWL9</accession>
<dbReference type="InterPro" id="IPR003439">
    <property type="entry name" value="ABC_transporter-like_ATP-bd"/>
</dbReference>
<dbReference type="PROSITE" id="PS50893">
    <property type="entry name" value="ABC_TRANSPORTER_2"/>
    <property type="match status" value="2"/>
</dbReference>
<dbReference type="Gene3D" id="3.40.50.300">
    <property type="entry name" value="P-loop containing nucleotide triphosphate hydrolases"/>
    <property type="match status" value="2"/>
</dbReference>
<protein>
    <recommendedName>
        <fullName evidence="5">Probable ATP-binding protein YbiT</fullName>
    </recommendedName>
</protein>
<comment type="similarity">
    <text evidence="4">Belongs to the ABC transporter superfamily. ABCF family. YbiT subfamily.</text>
</comment>
<evidence type="ECO:0000256" key="1">
    <source>
        <dbReference type="ARBA" id="ARBA00022737"/>
    </source>
</evidence>
<dbReference type="RefSeq" id="WP_126695575.1">
    <property type="nucleotide sequence ID" value="NZ_RXOF01000017.1"/>
</dbReference>
<dbReference type="Proteomes" id="UP000282184">
    <property type="component" value="Unassembled WGS sequence"/>
</dbReference>
<reference evidence="7 8" key="1">
    <citation type="submission" date="2018-12" db="EMBL/GenBank/DDBJ databases">
        <title>Hymenobacter gummosus sp. nov., isolated from a spring.</title>
        <authorList>
            <person name="Nie L."/>
        </authorList>
    </citation>
    <scope>NUCLEOTIDE SEQUENCE [LARGE SCALE GENOMIC DNA]</scope>
    <source>
        <strain evidence="7 8">KCTC 52166</strain>
    </source>
</reference>
<evidence type="ECO:0000259" key="6">
    <source>
        <dbReference type="PROSITE" id="PS50893"/>
    </source>
</evidence>
<dbReference type="CDD" id="cd03221">
    <property type="entry name" value="ABCF_EF-3"/>
    <property type="match status" value="2"/>
</dbReference>
<dbReference type="SMART" id="SM00382">
    <property type="entry name" value="AAA"/>
    <property type="match status" value="1"/>
</dbReference>
<sequence length="541" mass="61233">MISTTNVSLRYGKRVLFEDVTIKFMPGNVYGLIGANGAGKSTFLKILSGEIEANTGSVDMPKGARLSVLKQDQFAYDQYPVLQTVIMGHQRLWKVMEEKDAIYAKPDFSDADGERAAALEGEFADLEGWNADYEAAELLSGLGIGEDKHYTLMGDLGTSDKVRVLLAQALFGNPDVLLLDEPTNGLDAETVLWLENFLDGFQNTVIVVSHDRHFLDAVCNYMADLDFSKITMYPGNYSFWYESSQLALRQRQEVNKKTEDKRKELEEFVRRFSANASKSKQATSRQKLLQKLTLEEIKPSSRKYPYIAFKSEREAGNQLLSVENLSATIDGETIFRDVTFALDKKDKVAIVSRDDRAASLLFDILFEQRKADKGNFKWGTTITPSYFPKENTEFFNTDLNLVDWLRQYSTEKDESFIRGFLGRMLFSGEESQKKSNVLSGGEKVRCMLSKMMMEAGNVLVLDDPTNHLDLESITALNNSLRDFPGSMLFASHDLQFIDTIANRIIELTPEGIIDKRMSYEEYLADETIKAQRQRMYQTVGA</sequence>
<comment type="caution">
    <text evidence="7">The sequence shown here is derived from an EMBL/GenBank/DDBJ whole genome shotgun (WGS) entry which is preliminary data.</text>
</comment>
<dbReference type="EMBL" id="RXOF01000017">
    <property type="protein sequence ID" value="RTQ46039.1"/>
    <property type="molecule type" value="Genomic_DNA"/>
</dbReference>
<dbReference type="GO" id="GO:0016887">
    <property type="term" value="F:ATP hydrolysis activity"/>
    <property type="evidence" value="ECO:0007669"/>
    <property type="project" value="InterPro"/>
</dbReference>
<evidence type="ECO:0000256" key="3">
    <source>
        <dbReference type="ARBA" id="ARBA00022840"/>
    </source>
</evidence>
<dbReference type="InterPro" id="IPR003593">
    <property type="entry name" value="AAA+_ATPase"/>
</dbReference>
<evidence type="ECO:0000256" key="4">
    <source>
        <dbReference type="ARBA" id="ARBA00061551"/>
    </source>
</evidence>
<dbReference type="InterPro" id="IPR051309">
    <property type="entry name" value="ABCF_ATPase"/>
</dbReference>
<dbReference type="OrthoDB" id="1521973at2"/>
<dbReference type="SUPFAM" id="SSF52540">
    <property type="entry name" value="P-loop containing nucleoside triphosphate hydrolases"/>
    <property type="match status" value="2"/>
</dbReference>
<proteinExistence type="inferred from homology"/>
<evidence type="ECO:0000256" key="2">
    <source>
        <dbReference type="ARBA" id="ARBA00022741"/>
    </source>
</evidence>
<dbReference type="InterPro" id="IPR032781">
    <property type="entry name" value="ABC_tran_Xtn"/>
</dbReference>